<proteinExistence type="predicted"/>
<dbReference type="PANTHER" id="PTHR43649:SF33">
    <property type="entry name" value="POLYGALACTURONAN_RHAMNOGALACTURONAN-BINDING PROTEIN YTCQ"/>
    <property type="match status" value="1"/>
</dbReference>
<dbReference type="PANTHER" id="PTHR43649">
    <property type="entry name" value="ARABINOSE-BINDING PROTEIN-RELATED"/>
    <property type="match status" value="1"/>
</dbReference>
<keyword evidence="1" id="KW-1003">Cell membrane</keyword>
<dbReference type="Proteomes" id="UP000234632">
    <property type="component" value="Unassembled WGS sequence"/>
</dbReference>
<dbReference type="Pfam" id="PF01547">
    <property type="entry name" value="SBP_bac_1"/>
    <property type="match status" value="1"/>
</dbReference>
<gene>
    <name evidence="7" type="ORF">AUQ48_04940</name>
</gene>
<dbReference type="AlphaFoldDB" id="A0A2N4T0E5"/>
<reference evidence="7 8" key="1">
    <citation type="submission" date="2015-12" db="EMBL/GenBank/DDBJ databases">
        <authorList>
            <person name="Shamseldin A."/>
            <person name="Moawad H."/>
            <person name="Abd El-Rahim W.M."/>
            <person name="Sadowsky M.J."/>
        </authorList>
    </citation>
    <scope>NUCLEOTIDE SEQUENCE [LARGE SCALE GENOMIC DNA]</scope>
    <source>
        <strain evidence="7 8">S43</strain>
    </source>
</reference>
<dbReference type="InterPro" id="IPR006059">
    <property type="entry name" value="SBP"/>
</dbReference>
<keyword evidence="5" id="KW-0449">Lipoprotein</keyword>
<keyword evidence="4" id="KW-0564">Palmitate</keyword>
<evidence type="ECO:0000256" key="1">
    <source>
        <dbReference type="ARBA" id="ARBA00022475"/>
    </source>
</evidence>
<evidence type="ECO:0000313" key="7">
    <source>
        <dbReference type="EMBL" id="PLC11702.1"/>
    </source>
</evidence>
<dbReference type="PROSITE" id="PS51257">
    <property type="entry name" value="PROKAR_LIPOPROTEIN"/>
    <property type="match status" value="1"/>
</dbReference>
<evidence type="ECO:0000256" key="5">
    <source>
        <dbReference type="ARBA" id="ARBA00023288"/>
    </source>
</evidence>
<evidence type="ECO:0000256" key="2">
    <source>
        <dbReference type="ARBA" id="ARBA00022729"/>
    </source>
</evidence>
<evidence type="ECO:0000256" key="4">
    <source>
        <dbReference type="ARBA" id="ARBA00023139"/>
    </source>
</evidence>
<feature type="chain" id="PRO_5039390646" evidence="6">
    <location>
        <begin position="30"/>
        <end position="430"/>
    </location>
</feature>
<comment type="caution">
    <text evidence="7">The sequence shown here is derived from an EMBL/GenBank/DDBJ whole genome shotgun (WGS) entry which is preliminary data.</text>
</comment>
<accession>A0A2N4T0E5</accession>
<evidence type="ECO:0000256" key="6">
    <source>
        <dbReference type="SAM" id="SignalP"/>
    </source>
</evidence>
<protein>
    <submittedName>
        <fullName evidence="7">Sugar ABC transporter substrate-binding protein</fullName>
    </submittedName>
</protein>
<dbReference type="InterPro" id="IPR006311">
    <property type="entry name" value="TAT_signal"/>
</dbReference>
<dbReference type="EMBL" id="LOMZ01000001">
    <property type="protein sequence ID" value="PLC11702.1"/>
    <property type="molecule type" value="Genomic_DNA"/>
</dbReference>
<sequence>MAPHRVPLARRSLLVVPALGTLLATSACGGGGGAEASAGGSTGFSFTYATSNNMESPYETLAKAYMEENPEISIDLQPQPNDRYGETLRTQLQAGNAPDVVQTVPGAGQDRSVLPLAEAGFLEPLGESAASLVPSGEEALYTHEGELYAQPVDFTVTGFVYNSTAAEDAGVDEFPDASQELEELCGRLTGEGRSVVAMAGAAPPNAGLTAMAVSATRVYADEPDWNEKRADGKVSFADSEGWRETLETVIDLQDSGCLQPGAEGAGFDAITNGLAQGTSLGAFIPGGAATEIQRTAPESEFVIEAFPPATGGDARILAGPNYSLSVNAGSQQKEAAQAFLDWVAEPEQAQLFAELSGVLPVTGLEDVDLSATEYAPVADLLENGSYSALPNSAWPNQSVYDALSTGVQGLLTDQRTVEDVLTAMDEAWEG</sequence>
<dbReference type="InterPro" id="IPR050490">
    <property type="entry name" value="Bact_solute-bd_prot1"/>
</dbReference>
<evidence type="ECO:0000313" key="8">
    <source>
        <dbReference type="Proteomes" id="UP000234632"/>
    </source>
</evidence>
<evidence type="ECO:0000256" key="3">
    <source>
        <dbReference type="ARBA" id="ARBA00023136"/>
    </source>
</evidence>
<dbReference type="RefSeq" id="WP_101851437.1">
    <property type="nucleotide sequence ID" value="NZ_LOMZ01000001.1"/>
</dbReference>
<keyword evidence="2 6" id="KW-0732">Signal</keyword>
<name>A0A2N4T0E5_9MICC</name>
<dbReference type="SUPFAM" id="SSF53850">
    <property type="entry name" value="Periplasmic binding protein-like II"/>
    <property type="match status" value="1"/>
</dbReference>
<feature type="signal peptide" evidence="6">
    <location>
        <begin position="1"/>
        <end position="29"/>
    </location>
</feature>
<dbReference type="Gene3D" id="3.40.190.10">
    <property type="entry name" value="Periplasmic binding protein-like II"/>
    <property type="match status" value="2"/>
</dbReference>
<keyword evidence="3" id="KW-0472">Membrane</keyword>
<dbReference type="PROSITE" id="PS51318">
    <property type="entry name" value="TAT"/>
    <property type="match status" value="1"/>
</dbReference>
<organism evidence="7 8">
    <name type="scientific">Kocuria flava</name>
    <dbReference type="NCBI Taxonomy" id="446860"/>
    <lineage>
        <taxon>Bacteria</taxon>
        <taxon>Bacillati</taxon>
        <taxon>Actinomycetota</taxon>
        <taxon>Actinomycetes</taxon>
        <taxon>Micrococcales</taxon>
        <taxon>Micrococcaceae</taxon>
        <taxon>Kocuria</taxon>
    </lineage>
</organism>